<keyword evidence="2" id="KW-0472">Membrane</keyword>
<feature type="transmembrane region" description="Helical" evidence="2">
    <location>
        <begin position="391"/>
        <end position="413"/>
    </location>
</feature>
<dbReference type="HOGENOM" id="CLU_451612_0_0_1"/>
<evidence type="ECO:0000256" key="2">
    <source>
        <dbReference type="SAM" id="Phobius"/>
    </source>
</evidence>
<feature type="transmembrane region" description="Helical" evidence="2">
    <location>
        <begin position="236"/>
        <end position="257"/>
    </location>
</feature>
<keyword evidence="2" id="KW-1133">Transmembrane helix</keyword>
<feature type="transmembrane region" description="Helical" evidence="2">
    <location>
        <begin position="269"/>
        <end position="287"/>
    </location>
</feature>
<dbReference type="PaxDb" id="2903-EOD04902"/>
<dbReference type="EnsemblProtists" id="EOD04902">
    <property type="protein sequence ID" value="EOD04902"/>
    <property type="gene ID" value="EMIHUDRAFT_250395"/>
</dbReference>
<evidence type="ECO:0008006" key="5">
    <source>
        <dbReference type="Google" id="ProtNLM"/>
    </source>
</evidence>
<evidence type="ECO:0000256" key="1">
    <source>
        <dbReference type="SAM" id="MobiDB-lite"/>
    </source>
</evidence>
<dbReference type="RefSeq" id="XP_005757331.1">
    <property type="nucleotide sequence ID" value="XM_005757274.1"/>
</dbReference>
<accession>A0A0D3I0W7</accession>
<dbReference type="AlphaFoldDB" id="A0A0D3I0W7"/>
<keyword evidence="2" id="KW-0812">Transmembrane</keyword>
<feature type="transmembrane region" description="Helical" evidence="2">
    <location>
        <begin position="336"/>
        <end position="354"/>
    </location>
</feature>
<reference evidence="3" key="2">
    <citation type="submission" date="2024-10" db="UniProtKB">
        <authorList>
            <consortium name="EnsemblProtists"/>
        </authorList>
    </citation>
    <scope>IDENTIFICATION</scope>
</reference>
<sequence length="605" mass="63214">MAGAELSASATGGKRRRRPYFVSRRKRRPDYADGRAGGSGSGAGTTERELRDLEAADQIADLEAALLPRGPVAAHGSEAKRDEGGIALPAPCSEARRAEGGIASPAAASKHATGFGKPFASLGTTFFGRNATFEPAGMPRTAPAGAPLAVVEAQSELMLLVPPPMPPREPRARGAEVPAYRSVGPLPTGETQRRCNDLELILVGQSVLVVLLARAWTDMGLFFHAHVFADAVGTCIFHLHHIAVVLCLGTLVNQVVISRLAPPDPGLSLAPATVGMSMGGTIAPAALQCKDESEVMGEAYAPLYLAFAVALFALLVELKRRLATTPASSLTRRYMIGFTELASNFLALSAAATLNATTKANIAFNAKEYLAAVVGGGVQSPRLPDPVLCQALWALAAFLILPSFLAAIAPLLASRLSILNFAIRLCAFYSAFQILNAVPTAIAEAQHTTVTISSSDAPLAHKAALALGMAALLALTRSLMLSGQRASLEEVSKGAKDGLDREEIEQAREAFLEHTMGLSLGWSWHPFVKACFVAACEAVSSQGEAVETVGVVLYTVVATLLVYQLYSALWRAAADRTSKTDSAADAGFTAGDAADAHVGDHGDAG</sequence>
<name>A0A0D3I0W7_EMIH1</name>
<evidence type="ECO:0000313" key="4">
    <source>
        <dbReference type="Proteomes" id="UP000013827"/>
    </source>
</evidence>
<keyword evidence="4" id="KW-1185">Reference proteome</keyword>
<feature type="compositionally biased region" description="Basic residues" evidence="1">
    <location>
        <begin position="13"/>
        <end position="28"/>
    </location>
</feature>
<feature type="transmembrane region" description="Helical" evidence="2">
    <location>
        <begin position="425"/>
        <end position="443"/>
    </location>
</feature>
<protein>
    <recommendedName>
        <fullName evidence="5">Transmembrane protein</fullName>
    </recommendedName>
</protein>
<evidence type="ECO:0000313" key="3">
    <source>
        <dbReference type="EnsemblProtists" id="EOD04902"/>
    </source>
</evidence>
<feature type="transmembrane region" description="Helical" evidence="2">
    <location>
        <begin position="198"/>
        <end position="216"/>
    </location>
</feature>
<feature type="region of interest" description="Disordered" evidence="1">
    <location>
        <begin position="1"/>
        <end position="52"/>
    </location>
</feature>
<dbReference type="Proteomes" id="UP000013827">
    <property type="component" value="Unassembled WGS sequence"/>
</dbReference>
<feature type="transmembrane region" description="Helical" evidence="2">
    <location>
        <begin position="299"/>
        <end position="316"/>
    </location>
</feature>
<proteinExistence type="predicted"/>
<organism evidence="3 4">
    <name type="scientific">Emiliania huxleyi (strain CCMP1516)</name>
    <dbReference type="NCBI Taxonomy" id="280463"/>
    <lineage>
        <taxon>Eukaryota</taxon>
        <taxon>Haptista</taxon>
        <taxon>Haptophyta</taxon>
        <taxon>Prymnesiophyceae</taxon>
        <taxon>Isochrysidales</taxon>
        <taxon>Noelaerhabdaceae</taxon>
        <taxon>Emiliania</taxon>
    </lineage>
</organism>
<reference evidence="4" key="1">
    <citation type="journal article" date="2013" name="Nature">
        <title>Pan genome of the phytoplankton Emiliania underpins its global distribution.</title>
        <authorList>
            <person name="Read B.A."/>
            <person name="Kegel J."/>
            <person name="Klute M.J."/>
            <person name="Kuo A."/>
            <person name="Lefebvre S.C."/>
            <person name="Maumus F."/>
            <person name="Mayer C."/>
            <person name="Miller J."/>
            <person name="Monier A."/>
            <person name="Salamov A."/>
            <person name="Young J."/>
            <person name="Aguilar M."/>
            <person name="Claverie J.M."/>
            <person name="Frickenhaus S."/>
            <person name="Gonzalez K."/>
            <person name="Herman E.K."/>
            <person name="Lin Y.C."/>
            <person name="Napier J."/>
            <person name="Ogata H."/>
            <person name="Sarno A.F."/>
            <person name="Shmutz J."/>
            <person name="Schroeder D."/>
            <person name="de Vargas C."/>
            <person name="Verret F."/>
            <person name="von Dassow P."/>
            <person name="Valentin K."/>
            <person name="Van de Peer Y."/>
            <person name="Wheeler G."/>
            <person name="Dacks J.B."/>
            <person name="Delwiche C.F."/>
            <person name="Dyhrman S.T."/>
            <person name="Glockner G."/>
            <person name="John U."/>
            <person name="Richards T."/>
            <person name="Worden A.Z."/>
            <person name="Zhang X."/>
            <person name="Grigoriev I.V."/>
            <person name="Allen A.E."/>
            <person name="Bidle K."/>
            <person name="Borodovsky M."/>
            <person name="Bowler C."/>
            <person name="Brownlee C."/>
            <person name="Cock J.M."/>
            <person name="Elias M."/>
            <person name="Gladyshev V.N."/>
            <person name="Groth M."/>
            <person name="Guda C."/>
            <person name="Hadaegh A."/>
            <person name="Iglesias-Rodriguez M.D."/>
            <person name="Jenkins J."/>
            <person name="Jones B.M."/>
            <person name="Lawson T."/>
            <person name="Leese F."/>
            <person name="Lindquist E."/>
            <person name="Lobanov A."/>
            <person name="Lomsadze A."/>
            <person name="Malik S.B."/>
            <person name="Marsh M.E."/>
            <person name="Mackinder L."/>
            <person name="Mock T."/>
            <person name="Mueller-Roeber B."/>
            <person name="Pagarete A."/>
            <person name="Parker M."/>
            <person name="Probert I."/>
            <person name="Quesneville H."/>
            <person name="Raines C."/>
            <person name="Rensing S.A."/>
            <person name="Riano-Pachon D.M."/>
            <person name="Richier S."/>
            <person name="Rokitta S."/>
            <person name="Shiraiwa Y."/>
            <person name="Soanes D.M."/>
            <person name="van der Giezen M."/>
            <person name="Wahlund T.M."/>
            <person name="Williams B."/>
            <person name="Wilson W."/>
            <person name="Wolfe G."/>
            <person name="Wurch L.L."/>
        </authorList>
    </citation>
    <scope>NUCLEOTIDE SEQUENCE</scope>
</reference>
<dbReference type="GeneID" id="17251054"/>
<dbReference type="KEGG" id="ehx:EMIHUDRAFT_250395"/>